<dbReference type="SUPFAM" id="SSF53244">
    <property type="entry name" value="MurD-like peptide ligases, peptide-binding domain"/>
    <property type="match status" value="1"/>
</dbReference>
<protein>
    <recommendedName>
        <fullName evidence="7 8">UDP-N-acetylmuramoylalanine--D-glutamate ligase</fullName>
        <ecNumber evidence="7 8">6.3.2.9</ecNumber>
    </recommendedName>
    <alternativeName>
        <fullName evidence="7">D-glutamic acid-adding enzyme</fullName>
    </alternativeName>
    <alternativeName>
        <fullName evidence="7">UDP-N-acetylmuramoyl-L-alanyl-D-glutamate synthetase</fullName>
    </alternativeName>
</protein>
<evidence type="ECO:0000256" key="6">
    <source>
        <dbReference type="ARBA" id="ARBA00022840"/>
    </source>
</evidence>
<evidence type="ECO:0000313" key="12">
    <source>
        <dbReference type="Proteomes" id="UP000293296"/>
    </source>
</evidence>
<keyword evidence="7 8" id="KW-0131">Cell cycle</keyword>
<keyword evidence="4 7" id="KW-0436">Ligase</keyword>
<dbReference type="CDD" id="cd01983">
    <property type="entry name" value="SIMIBI"/>
    <property type="match status" value="1"/>
</dbReference>
<gene>
    <name evidence="7 11" type="primary">murD</name>
    <name evidence="11" type="ORF">C3Y92_05275</name>
</gene>
<dbReference type="Proteomes" id="UP000293296">
    <property type="component" value="Chromosome"/>
</dbReference>
<dbReference type="Gene3D" id="3.40.1190.10">
    <property type="entry name" value="Mur-like, catalytic domain"/>
    <property type="match status" value="1"/>
</dbReference>
<keyword evidence="7 8" id="KW-0573">Peptidoglycan synthesis</keyword>
<dbReference type="Pfam" id="PF02875">
    <property type="entry name" value="Mur_ligase_C"/>
    <property type="match status" value="1"/>
</dbReference>
<dbReference type="GO" id="GO:0005737">
    <property type="term" value="C:cytoplasm"/>
    <property type="evidence" value="ECO:0007669"/>
    <property type="project" value="UniProtKB-SubCell"/>
</dbReference>
<keyword evidence="12" id="KW-1185">Reference proteome</keyword>
<sequence length="442" mass="46561">MREMLHTDQLRGHQAVVAGAGASGRSAARLLSRLGASVRFLEKNPAAVSDELRAEAVSLGYDLRTGEHGPADFAGADLVVLSPGIRAANLAPALAACPGAQVVSELELASWFTPEPIVAVTGSNGKTTTVMLISALLEAAGRRVFTGGNIGTPLSDHVLSEEPADVVVLEVSSFQLQLTKTFRPKVAVLLNFAANHLDWHADLDEYLDAKLKIFAAQRPGDDAIVAEELRPLLSGRPFTRAGVTWYAAASGFLCPRLAGVHNQANMEAAYLACRAFGVDIELARQVFADFVPAPHRIQIIGEKGGVLFVDDSKATTVTAMEAAIRSFDRPVRLLCGGVWKGGDLEALLPLLKENVVAVGLFGGSREVFETAFAGVVPVHYDPTLAEAVARIYADAAPGDAVLLSPGTSSFDQYPNYKARGRDFQQAFAALPAQPAGGAGQGA</sequence>
<dbReference type="HAMAP" id="MF_00639">
    <property type="entry name" value="MurD"/>
    <property type="match status" value="1"/>
</dbReference>
<dbReference type="Pfam" id="PF08245">
    <property type="entry name" value="Mur_ligase_M"/>
    <property type="match status" value="1"/>
</dbReference>
<keyword evidence="7 8" id="KW-0132">Cell division</keyword>
<dbReference type="RefSeq" id="WP_129350260.1">
    <property type="nucleotide sequence ID" value="NZ_CP026538.1"/>
</dbReference>
<comment type="catalytic activity">
    <reaction evidence="7 8">
        <text>UDP-N-acetyl-alpha-D-muramoyl-L-alanine + D-glutamate + ATP = UDP-N-acetyl-alpha-D-muramoyl-L-alanyl-D-glutamate + ADP + phosphate + H(+)</text>
        <dbReference type="Rhea" id="RHEA:16429"/>
        <dbReference type="ChEBI" id="CHEBI:15378"/>
        <dbReference type="ChEBI" id="CHEBI:29986"/>
        <dbReference type="ChEBI" id="CHEBI:30616"/>
        <dbReference type="ChEBI" id="CHEBI:43474"/>
        <dbReference type="ChEBI" id="CHEBI:83898"/>
        <dbReference type="ChEBI" id="CHEBI:83900"/>
        <dbReference type="ChEBI" id="CHEBI:456216"/>
        <dbReference type="EC" id="6.3.2.9"/>
    </reaction>
</comment>
<dbReference type="PANTHER" id="PTHR43692:SF1">
    <property type="entry name" value="UDP-N-ACETYLMURAMOYLALANINE--D-GLUTAMATE LIGASE"/>
    <property type="match status" value="1"/>
</dbReference>
<dbReference type="InterPro" id="IPR013221">
    <property type="entry name" value="Mur_ligase_cen"/>
</dbReference>
<dbReference type="InterPro" id="IPR036565">
    <property type="entry name" value="Mur-like_cat_sf"/>
</dbReference>
<accession>A0A4P6HJN9</accession>
<reference evidence="11 12" key="1">
    <citation type="submission" date="2018-02" db="EMBL/GenBank/DDBJ databases">
        <title>Genome sequence of Desulfovibrio carbinolicus DSM 3852.</title>
        <authorList>
            <person name="Wilbanks E."/>
            <person name="Skennerton C.T."/>
            <person name="Orphan V.J."/>
        </authorList>
    </citation>
    <scope>NUCLEOTIDE SEQUENCE [LARGE SCALE GENOMIC DNA]</scope>
    <source>
        <strain evidence="11 12">DSM 3852</strain>
    </source>
</reference>
<dbReference type="NCBIfam" id="TIGR01087">
    <property type="entry name" value="murD"/>
    <property type="match status" value="1"/>
</dbReference>
<name>A0A4P6HJN9_9BACT</name>
<evidence type="ECO:0000256" key="2">
    <source>
        <dbReference type="ARBA" id="ARBA00004752"/>
    </source>
</evidence>
<dbReference type="KEGG" id="dcb:C3Y92_05275"/>
<evidence type="ECO:0000256" key="5">
    <source>
        <dbReference type="ARBA" id="ARBA00022741"/>
    </source>
</evidence>
<dbReference type="Gene3D" id="3.40.50.720">
    <property type="entry name" value="NAD(P)-binding Rossmann-like Domain"/>
    <property type="match status" value="1"/>
</dbReference>
<keyword evidence="6 7" id="KW-0067">ATP-binding</keyword>
<dbReference type="GO" id="GO:0008360">
    <property type="term" value="P:regulation of cell shape"/>
    <property type="evidence" value="ECO:0007669"/>
    <property type="project" value="UniProtKB-KW"/>
</dbReference>
<dbReference type="UniPathway" id="UPA00219"/>
<dbReference type="GO" id="GO:0005524">
    <property type="term" value="F:ATP binding"/>
    <property type="evidence" value="ECO:0007669"/>
    <property type="project" value="UniProtKB-UniRule"/>
</dbReference>
<keyword evidence="7 8" id="KW-0961">Cell wall biogenesis/degradation</keyword>
<comment type="function">
    <text evidence="7 8">Cell wall formation. Catalyzes the addition of glutamate to the nucleotide precursor UDP-N-acetylmuramoyl-L-alanine (UMA).</text>
</comment>
<evidence type="ECO:0000256" key="7">
    <source>
        <dbReference type="HAMAP-Rule" id="MF_00639"/>
    </source>
</evidence>
<evidence type="ECO:0000256" key="1">
    <source>
        <dbReference type="ARBA" id="ARBA00004496"/>
    </source>
</evidence>
<proteinExistence type="inferred from homology"/>
<dbReference type="GO" id="GO:0008764">
    <property type="term" value="F:UDP-N-acetylmuramoylalanine-D-glutamate ligase activity"/>
    <property type="evidence" value="ECO:0007669"/>
    <property type="project" value="UniProtKB-UniRule"/>
</dbReference>
<dbReference type="PANTHER" id="PTHR43692">
    <property type="entry name" value="UDP-N-ACETYLMURAMOYLALANINE--D-GLUTAMATE LIGASE"/>
    <property type="match status" value="1"/>
</dbReference>
<organism evidence="11 12">
    <name type="scientific">Solidesulfovibrio carbinolicus</name>
    <dbReference type="NCBI Taxonomy" id="296842"/>
    <lineage>
        <taxon>Bacteria</taxon>
        <taxon>Pseudomonadati</taxon>
        <taxon>Thermodesulfobacteriota</taxon>
        <taxon>Desulfovibrionia</taxon>
        <taxon>Desulfovibrionales</taxon>
        <taxon>Desulfovibrionaceae</taxon>
        <taxon>Solidesulfovibrio</taxon>
    </lineage>
</organism>
<dbReference type="SUPFAM" id="SSF51984">
    <property type="entry name" value="MurCD N-terminal domain"/>
    <property type="match status" value="1"/>
</dbReference>
<dbReference type="InterPro" id="IPR004101">
    <property type="entry name" value="Mur_ligase_C"/>
</dbReference>
<evidence type="ECO:0000256" key="4">
    <source>
        <dbReference type="ARBA" id="ARBA00022598"/>
    </source>
</evidence>
<keyword evidence="3 7" id="KW-0963">Cytoplasm</keyword>
<dbReference type="GO" id="GO:0071555">
    <property type="term" value="P:cell wall organization"/>
    <property type="evidence" value="ECO:0007669"/>
    <property type="project" value="UniProtKB-KW"/>
</dbReference>
<feature type="domain" description="Mur ligase central" evidence="10">
    <location>
        <begin position="120"/>
        <end position="225"/>
    </location>
</feature>
<evidence type="ECO:0000259" key="10">
    <source>
        <dbReference type="Pfam" id="PF08245"/>
    </source>
</evidence>
<dbReference type="InterPro" id="IPR036615">
    <property type="entry name" value="Mur_ligase_C_dom_sf"/>
</dbReference>
<keyword evidence="7 8" id="KW-0133">Cell shape</keyword>
<evidence type="ECO:0000256" key="3">
    <source>
        <dbReference type="ARBA" id="ARBA00022490"/>
    </source>
</evidence>
<keyword evidence="5 7" id="KW-0547">Nucleotide-binding</keyword>
<dbReference type="Gene3D" id="3.90.190.20">
    <property type="entry name" value="Mur ligase, C-terminal domain"/>
    <property type="match status" value="1"/>
</dbReference>
<evidence type="ECO:0000256" key="8">
    <source>
        <dbReference type="RuleBase" id="RU003664"/>
    </source>
</evidence>
<dbReference type="GO" id="GO:0051301">
    <property type="term" value="P:cell division"/>
    <property type="evidence" value="ECO:0007669"/>
    <property type="project" value="UniProtKB-KW"/>
</dbReference>
<dbReference type="GO" id="GO:0009252">
    <property type="term" value="P:peptidoglycan biosynthetic process"/>
    <property type="evidence" value="ECO:0007669"/>
    <property type="project" value="UniProtKB-UniRule"/>
</dbReference>
<dbReference type="OrthoDB" id="9809796at2"/>
<dbReference type="EC" id="6.3.2.9" evidence="7 8"/>
<evidence type="ECO:0000259" key="9">
    <source>
        <dbReference type="Pfam" id="PF02875"/>
    </source>
</evidence>
<dbReference type="InterPro" id="IPR005762">
    <property type="entry name" value="MurD"/>
</dbReference>
<feature type="domain" description="Mur ligase C-terminal" evidence="9">
    <location>
        <begin position="295"/>
        <end position="405"/>
    </location>
</feature>
<dbReference type="AlphaFoldDB" id="A0A4P6HJN9"/>
<dbReference type="EMBL" id="CP026538">
    <property type="protein sequence ID" value="QAZ66684.1"/>
    <property type="molecule type" value="Genomic_DNA"/>
</dbReference>
<dbReference type="SUPFAM" id="SSF53623">
    <property type="entry name" value="MurD-like peptide ligases, catalytic domain"/>
    <property type="match status" value="1"/>
</dbReference>
<comment type="subcellular location">
    <subcellularLocation>
        <location evidence="1 7 8">Cytoplasm</location>
    </subcellularLocation>
</comment>
<evidence type="ECO:0000313" key="11">
    <source>
        <dbReference type="EMBL" id="QAZ66684.1"/>
    </source>
</evidence>
<comment type="similarity">
    <text evidence="7">Belongs to the MurCDEF family.</text>
</comment>
<feature type="binding site" evidence="7">
    <location>
        <begin position="122"/>
        <end position="128"/>
    </location>
    <ligand>
        <name>ATP</name>
        <dbReference type="ChEBI" id="CHEBI:30616"/>
    </ligand>
</feature>
<comment type="pathway">
    <text evidence="2 7 8">Cell wall biogenesis; peptidoglycan biosynthesis.</text>
</comment>